<dbReference type="RefSeq" id="WP_120017423.1">
    <property type="nucleotide sequence ID" value="NZ_QZWZ01000028.1"/>
</dbReference>
<dbReference type="OrthoDB" id="8092494at2"/>
<dbReference type="EMBL" id="QZWZ01000028">
    <property type="protein sequence ID" value="RJT31980.1"/>
    <property type="molecule type" value="Genomic_DNA"/>
</dbReference>
<evidence type="ECO:0000256" key="1">
    <source>
        <dbReference type="ARBA" id="ARBA00007137"/>
    </source>
</evidence>
<evidence type="ECO:0000313" key="6">
    <source>
        <dbReference type="Proteomes" id="UP000272706"/>
    </source>
</evidence>
<dbReference type="GO" id="GO:0015948">
    <property type="term" value="P:methanogenesis"/>
    <property type="evidence" value="ECO:0007669"/>
    <property type="project" value="UniProtKB-UniRule"/>
</dbReference>
<dbReference type="PIRSF" id="PIRSF037567">
    <property type="entry name" value="MTTB_MeTrfase"/>
    <property type="match status" value="1"/>
</dbReference>
<dbReference type="InterPro" id="IPR038601">
    <property type="entry name" value="MttB-like_sf"/>
</dbReference>
<dbReference type="Proteomes" id="UP000272706">
    <property type="component" value="Unassembled WGS sequence"/>
</dbReference>
<keyword evidence="6" id="KW-1185">Reference proteome</keyword>
<sequence length="506" mass="55916">MRATARVRRVRDGRLEFSKEWLQLRNPHAPISVLDECQIERIHDASMTVLEDVGMRIQDEEARKLFAGAGFTVDHPTERVHFDREGLLELVAKAPSIATVRGRDPHKKLFMGEGRVAFTAVSGPPFVSDLDHGRRAGTFRDQENFLKMTHMTDVLQIEGGTSVEAQDLPADTRYLDFYLACCKLSDKPWKPLTIGRHRARDAIEMAKIWYGEDEESLAANPVFFVNTNTNTPLVLDGEIAQGVIEYARLGQVVCVTPFGLAGAMAPATVAGALVMQNAETLACCALTQIIRPGCPYIYGGFICNADMKTGSPAFGTPEFTLGAQATGQMARRYGLPWRSSNVNASNAPDAQAAYESMMSLWGALTGHASVFNHGAGWLEGGLVGSYEKFILDIEMVRMMCAWMTPLTVNDDTIGLDAIKEVGPGGHFFGTAHTLARYENAFYKPLVSDWSNFENWQDKGSPDAARRANGIWKQMVNEYEAPAIDPAVIEELEDYVARRKIELEALR</sequence>
<dbReference type="Pfam" id="PF06253">
    <property type="entry name" value="MTTB"/>
    <property type="match status" value="1"/>
</dbReference>
<protein>
    <recommendedName>
        <fullName evidence="4">Methyltransferase</fullName>
        <ecNumber evidence="4">2.1.1.-</ecNumber>
    </recommendedName>
</protein>
<keyword evidence="2 5" id="KW-0489">Methyltransferase</keyword>
<reference evidence="5 6" key="1">
    <citation type="submission" date="2018-09" db="EMBL/GenBank/DDBJ databases">
        <title>Mesorhizobium carmichaelinearum sp. nov. isolated from Carmichaelinea spp. root nodules in New Zealand.</title>
        <authorList>
            <person name="De Meyer S.E."/>
        </authorList>
    </citation>
    <scope>NUCLEOTIDE SEQUENCE [LARGE SCALE GENOMIC DNA]</scope>
    <source>
        <strain evidence="5 6">ICMP19557</strain>
    </source>
</reference>
<dbReference type="Gene3D" id="3.20.20.480">
    <property type="entry name" value="Trimethylamine methyltransferase-like"/>
    <property type="match status" value="1"/>
</dbReference>
<dbReference type="AlphaFoldDB" id="A0A3A5KHH1"/>
<dbReference type="GO" id="GO:0008168">
    <property type="term" value="F:methyltransferase activity"/>
    <property type="evidence" value="ECO:0007669"/>
    <property type="project" value="UniProtKB-KW"/>
</dbReference>
<keyword evidence="3 4" id="KW-0808">Transferase</keyword>
<comment type="similarity">
    <text evidence="1 4">Belongs to the trimethylamine methyltransferase family.</text>
</comment>
<gene>
    <name evidence="5" type="ORF">D3227_27610</name>
</gene>
<organism evidence="5 6">
    <name type="scientific">Mesorhizobium waimense</name>
    <dbReference type="NCBI Taxonomy" id="1300307"/>
    <lineage>
        <taxon>Bacteria</taxon>
        <taxon>Pseudomonadati</taxon>
        <taxon>Pseudomonadota</taxon>
        <taxon>Alphaproteobacteria</taxon>
        <taxon>Hyphomicrobiales</taxon>
        <taxon>Phyllobacteriaceae</taxon>
        <taxon>Mesorhizobium</taxon>
    </lineage>
</organism>
<dbReference type="EC" id="2.1.1.-" evidence="4"/>
<evidence type="ECO:0000256" key="4">
    <source>
        <dbReference type="PIRNR" id="PIRNR037567"/>
    </source>
</evidence>
<evidence type="ECO:0000256" key="2">
    <source>
        <dbReference type="ARBA" id="ARBA00022603"/>
    </source>
</evidence>
<accession>A0A3A5KHH1</accession>
<evidence type="ECO:0000256" key="3">
    <source>
        <dbReference type="ARBA" id="ARBA00022679"/>
    </source>
</evidence>
<name>A0A3A5KHH1_9HYPH</name>
<dbReference type="GO" id="GO:0032259">
    <property type="term" value="P:methylation"/>
    <property type="evidence" value="ECO:0007669"/>
    <property type="project" value="UniProtKB-KW"/>
</dbReference>
<comment type="caution">
    <text evidence="5">The sequence shown here is derived from an EMBL/GenBank/DDBJ whole genome shotgun (WGS) entry which is preliminary data.</text>
</comment>
<dbReference type="InterPro" id="IPR010426">
    <property type="entry name" value="MTTB_MeTrfase"/>
</dbReference>
<evidence type="ECO:0000313" key="5">
    <source>
        <dbReference type="EMBL" id="RJT31980.1"/>
    </source>
</evidence>
<proteinExistence type="inferred from homology"/>